<dbReference type="InterPro" id="IPR036779">
    <property type="entry name" value="LysM_dom_sf"/>
</dbReference>
<dbReference type="PROSITE" id="PS51782">
    <property type="entry name" value="LYSM"/>
    <property type="match status" value="1"/>
</dbReference>
<accession>A0A831LQX3</accession>
<evidence type="ECO:0000259" key="2">
    <source>
        <dbReference type="PROSITE" id="PS51782"/>
    </source>
</evidence>
<evidence type="ECO:0000256" key="1">
    <source>
        <dbReference type="SAM" id="SignalP"/>
    </source>
</evidence>
<feature type="domain" description="LysM" evidence="2">
    <location>
        <begin position="30"/>
        <end position="78"/>
    </location>
</feature>
<dbReference type="PANTHER" id="PTHR34700:SF4">
    <property type="entry name" value="PHAGE-LIKE ELEMENT PBSX PROTEIN XKDP"/>
    <property type="match status" value="1"/>
</dbReference>
<dbReference type="SMART" id="SM00257">
    <property type="entry name" value="LysM"/>
    <property type="match status" value="1"/>
</dbReference>
<feature type="chain" id="PRO_5033066070" evidence="1">
    <location>
        <begin position="26"/>
        <end position="344"/>
    </location>
</feature>
<protein>
    <submittedName>
        <fullName evidence="3">LysM peptidoglycan-binding domain-containing protein</fullName>
    </submittedName>
</protein>
<evidence type="ECO:0000313" key="3">
    <source>
        <dbReference type="EMBL" id="HDR46914.1"/>
    </source>
</evidence>
<comment type="caution">
    <text evidence="3">The sequence shown here is derived from an EMBL/GenBank/DDBJ whole genome shotgun (WGS) entry which is preliminary data.</text>
</comment>
<dbReference type="PANTHER" id="PTHR34700">
    <property type="entry name" value="POTASSIUM BINDING PROTEIN KBP"/>
    <property type="match status" value="1"/>
</dbReference>
<dbReference type="EMBL" id="DSDO01000303">
    <property type="protein sequence ID" value="HDR46914.1"/>
    <property type="molecule type" value="Genomic_DNA"/>
</dbReference>
<gene>
    <name evidence="3" type="ORF">ENN94_04355</name>
</gene>
<proteinExistence type="predicted"/>
<name>A0A831LQX3_9BACT</name>
<dbReference type="Proteomes" id="UP000886162">
    <property type="component" value="Unassembled WGS sequence"/>
</dbReference>
<organism evidence="3">
    <name type="scientific">Geoalkalibacter subterraneus</name>
    <dbReference type="NCBI Taxonomy" id="483547"/>
    <lineage>
        <taxon>Bacteria</taxon>
        <taxon>Pseudomonadati</taxon>
        <taxon>Thermodesulfobacteriota</taxon>
        <taxon>Desulfuromonadia</taxon>
        <taxon>Desulfuromonadales</taxon>
        <taxon>Geoalkalibacteraceae</taxon>
        <taxon>Geoalkalibacter</taxon>
    </lineage>
</organism>
<dbReference type="Pfam" id="PF01476">
    <property type="entry name" value="LysM"/>
    <property type="match status" value="1"/>
</dbReference>
<feature type="signal peptide" evidence="1">
    <location>
        <begin position="1"/>
        <end position="25"/>
    </location>
</feature>
<dbReference type="InterPro" id="IPR052196">
    <property type="entry name" value="Bact_Kbp"/>
</dbReference>
<sequence>MFFKKTAICASAWALVLLMAWAIGAAEPSRIYTIKKGDTLWGISDRFIKDPHYWPSLWANNPDIRNPHFIYPGQKLRIFPDRIEIVRDEDELENILEEAAPTETVSAIEPSEQITIKSIGGYPGFIDKSAVGSVGTLVDTTDNRIMMAEGDQVFIDLTDQDRVSPGDQFTIFSLGDEVFHPDTGEALGYFVQEKGTLQISRLHKDVASAVITDADREIHRGDLIKPLKPLETEIVLQQTEQQLTGQIIGNRLENIAMGQQMVAYIDIGAEEGLSPGNLLMISRPREITETAREMQGNIDRSMQLPETALGTAVVIETQPHTASILILKSVEAIYAGDRVHTDAL</sequence>
<dbReference type="Gene3D" id="3.10.350.10">
    <property type="entry name" value="LysM domain"/>
    <property type="match status" value="1"/>
</dbReference>
<keyword evidence="1" id="KW-0732">Signal</keyword>
<reference evidence="3" key="1">
    <citation type="journal article" date="2020" name="mSystems">
        <title>Genome- and Community-Level Interaction Insights into Carbon Utilization and Element Cycling Functions of Hydrothermarchaeota in Hydrothermal Sediment.</title>
        <authorList>
            <person name="Zhou Z."/>
            <person name="Liu Y."/>
            <person name="Xu W."/>
            <person name="Pan J."/>
            <person name="Luo Z.H."/>
            <person name="Li M."/>
        </authorList>
    </citation>
    <scope>NUCLEOTIDE SEQUENCE [LARGE SCALE GENOMIC DNA]</scope>
    <source>
        <strain evidence="3">SpSt-1220</strain>
    </source>
</reference>
<dbReference type="InterPro" id="IPR018392">
    <property type="entry name" value="LysM"/>
</dbReference>
<dbReference type="AlphaFoldDB" id="A0A831LQX3"/>
<dbReference type="CDD" id="cd00118">
    <property type="entry name" value="LysM"/>
    <property type="match status" value="1"/>
</dbReference>
<dbReference type="SUPFAM" id="SSF54106">
    <property type="entry name" value="LysM domain"/>
    <property type="match status" value="1"/>
</dbReference>